<evidence type="ECO:0000259" key="5">
    <source>
        <dbReference type="PROSITE" id="PS50850"/>
    </source>
</evidence>
<evidence type="ECO:0000256" key="4">
    <source>
        <dbReference type="SAM" id="Phobius"/>
    </source>
</evidence>
<dbReference type="Gene3D" id="1.20.1250.20">
    <property type="entry name" value="MFS general substrate transporter like domains"/>
    <property type="match status" value="1"/>
</dbReference>
<accession>A0A7X0IW58</accession>
<gene>
    <name evidence="6" type="ORF">GGD46_004382</name>
</gene>
<feature type="transmembrane region" description="Helical" evidence="4">
    <location>
        <begin position="237"/>
        <end position="259"/>
    </location>
</feature>
<proteinExistence type="predicted"/>
<dbReference type="Proteomes" id="UP000565576">
    <property type="component" value="Unassembled WGS sequence"/>
</dbReference>
<dbReference type="SUPFAM" id="SSF103473">
    <property type="entry name" value="MFS general substrate transporter"/>
    <property type="match status" value="1"/>
</dbReference>
<feature type="domain" description="Major facilitator superfamily (MFS) profile" evidence="5">
    <location>
        <begin position="77"/>
        <end position="270"/>
    </location>
</feature>
<sequence length="270" mass="27135">MNTIAAPAHRQRLLALYMIIFYAAQATGSAIAGLIPTISLLSALALIVSCMFWWSSFPSKPAMMATAPVGATRDLVALLKSSSAALAVGLAAGISLSCFYGMGPLFAAAALKDGSLAGIFMAMAMIGGMLGLAVTGGVSDRLGTGTSLSTALLATAMTSFMLAASIDRSTSCIMIIAMLFGASAFSLYPLGSAAMNAAAPAAQRITANAVFIVTTGLGGMAGPLVANSLPRAVATQAPFLVIGAATLIGSLFVLVRLFVTPAGTSKSCHN</sequence>
<keyword evidence="1 4" id="KW-0812">Transmembrane</keyword>
<dbReference type="GO" id="GO:0022857">
    <property type="term" value="F:transmembrane transporter activity"/>
    <property type="evidence" value="ECO:0007669"/>
    <property type="project" value="InterPro"/>
</dbReference>
<evidence type="ECO:0000256" key="2">
    <source>
        <dbReference type="ARBA" id="ARBA00022989"/>
    </source>
</evidence>
<evidence type="ECO:0000256" key="1">
    <source>
        <dbReference type="ARBA" id="ARBA00022692"/>
    </source>
</evidence>
<protein>
    <submittedName>
        <fullName evidence="6">MFS family permease</fullName>
    </submittedName>
</protein>
<organism evidence="6 7">
    <name type="scientific">Rhizobium lusitanum</name>
    <dbReference type="NCBI Taxonomy" id="293958"/>
    <lineage>
        <taxon>Bacteria</taxon>
        <taxon>Pseudomonadati</taxon>
        <taxon>Pseudomonadota</taxon>
        <taxon>Alphaproteobacteria</taxon>
        <taxon>Hyphomicrobiales</taxon>
        <taxon>Rhizobiaceae</taxon>
        <taxon>Rhizobium/Agrobacterium group</taxon>
        <taxon>Rhizobium</taxon>
    </lineage>
</organism>
<dbReference type="InterPro" id="IPR020846">
    <property type="entry name" value="MFS_dom"/>
</dbReference>
<dbReference type="Pfam" id="PF07690">
    <property type="entry name" value="MFS_1"/>
    <property type="match status" value="1"/>
</dbReference>
<keyword evidence="2 4" id="KW-1133">Transmembrane helix</keyword>
<name>A0A7X0IW58_9HYPH</name>
<comment type="caution">
    <text evidence="6">The sequence shown here is derived from an EMBL/GenBank/DDBJ whole genome shotgun (WGS) entry which is preliminary data.</text>
</comment>
<dbReference type="PANTHER" id="PTHR23521">
    <property type="entry name" value="TRANSPORTER MFS SUPERFAMILY"/>
    <property type="match status" value="1"/>
</dbReference>
<evidence type="ECO:0000313" key="7">
    <source>
        <dbReference type="Proteomes" id="UP000565576"/>
    </source>
</evidence>
<dbReference type="EMBL" id="JACHBG010000011">
    <property type="protein sequence ID" value="MBB6487082.1"/>
    <property type="molecule type" value="Genomic_DNA"/>
</dbReference>
<feature type="transmembrane region" description="Helical" evidence="4">
    <location>
        <begin position="78"/>
        <end position="102"/>
    </location>
</feature>
<dbReference type="InterPro" id="IPR036259">
    <property type="entry name" value="MFS_trans_sf"/>
</dbReference>
<feature type="transmembrane region" description="Helical" evidence="4">
    <location>
        <begin position="12"/>
        <end position="32"/>
    </location>
</feature>
<dbReference type="PROSITE" id="PS50850">
    <property type="entry name" value="MFS"/>
    <property type="match status" value="1"/>
</dbReference>
<dbReference type="InterPro" id="IPR011701">
    <property type="entry name" value="MFS"/>
</dbReference>
<evidence type="ECO:0000313" key="6">
    <source>
        <dbReference type="EMBL" id="MBB6487082.1"/>
    </source>
</evidence>
<dbReference type="PANTHER" id="PTHR23521:SF2">
    <property type="entry name" value="TRANSPORTER MFS SUPERFAMILY"/>
    <property type="match status" value="1"/>
</dbReference>
<feature type="transmembrane region" description="Helical" evidence="4">
    <location>
        <begin position="205"/>
        <end position="225"/>
    </location>
</feature>
<dbReference type="AlphaFoldDB" id="A0A7X0IW58"/>
<evidence type="ECO:0000256" key="3">
    <source>
        <dbReference type="ARBA" id="ARBA00023136"/>
    </source>
</evidence>
<feature type="transmembrane region" description="Helical" evidence="4">
    <location>
        <begin position="114"/>
        <end position="134"/>
    </location>
</feature>
<keyword evidence="3 4" id="KW-0472">Membrane</keyword>
<feature type="transmembrane region" description="Helical" evidence="4">
    <location>
        <begin position="38"/>
        <end position="57"/>
    </location>
</feature>
<dbReference type="GO" id="GO:0005886">
    <property type="term" value="C:plasma membrane"/>
    <property type="evidence" value="ECO:0007669"/>
    <property type="project" value="TreeGrafter"/>
</dbReference>
<reference evidence="6 7" key="1">
    <citation type="submission" date="2020-08" db="EMBL/GenBank/DDBJ databases">
        <title>Genomic Encyclopedia of Type Strains, Phase IV (KMG-V): Genome sequencing to study the core and pangenomes of soil and plant-associated prokaryotes.</title>
        <authorList>
            <person name="Whitman W."/>
        </authorList>
    </citation>
    <scope>NUCLEOTIDE SEQUENCE [LARGE SCALE GENOMIC DNA]</scope>
    <source>
        <strain evidence="6 7">SEMIA 4060</strain>
    </source>
</reference>
<feature type="transmembrane region" description="Helical" evidence="4">
    <location>
        <begin position="146"/>
        <end position="166"/>
    </location>
</feature>
<feature type="transmembrane region" description="Helical" evidence="4">
    <location>
        <begin position="172"/>
        <end position="193"/>
    </location>
</feature>